<dbReference type="EMBL" id="FUKO01000011">
    <property type="protein sequence ID" value="SJN21035.1"/>
    <property type="molecule type" value="Genomic_DNA"/>
</dbReference>
<proteinExistence type="predicted"/>
<feature type="compositionally biased region" description="Low complexity" evidence="1">
    <location>
        <begin position="44"/>
        <end position="55"/>
    </location>
</feature>
<reference evidence="2 3" key="1">
    <citation type="submission" date="2017-02" db="EMBL/GenBank/DDBJ databases">
        <authorList>
            <person name="Peterson S.W."/>
        </authorList>
    </citation>
    <scope>NUCLEOTIDE SEQUENCE [LARGE SCALE GENOMIC DNA]</scope>
    <source>
        <strain evidence="2 3">B Mb 05.01</strain>
    </source>
</reference>
<organism evidence="2 3">
    <name type="scientific">Microbacterium esteraromaticum</name>
    <dbReference type="NCBI Taxonomy" id="57043"/>
    <lineage>
        <taxon>Bacteria</taxon>
        <taxon>Bacillati</taxon>
        <taxon>Actinomycetota</taxon>
        <taxon>Actinomycetes</taxon>
        <taxon>Micrococcales</taxon>
        <taxon>Microbacteriaceae</taxon>
        <taxon>Microbacterium</taxon>
    </lineage>
</organism>
<accession>A0A1R4IN23</accession>
<evidence type="ECO:0000313" key="2">
    <source>
        <dbReference type="EMBL" id="SJN21035.1"/>
    </source>
</evidence>
<evidence type="ECO:0000256" key="1">
    <source>
        <dbReference type="SAM" id="MobiDB-lite"/>
    </source>
</evidence>
<feature type="region of interest" description="Disordered" evidence="1">
    <location>
        <begin position="19"/>
        <end position="55"/>
    </location>
</feature>
<name>A0A1R4IN23_9MICO</name>
<protein>
    <submittedName>
        <fullName evidence="2">Uncharacterized protein</fullName>
    </submittedName>
</protein>
<evidence type="ECO:0000313" key="3">
    <source>
        <dbReference type="Proteomes" id="UP000196320"/>
    </source>
</evidence>
<dbReference type="AlphaFoldDB" id="A0A1R4IN23"/>
<feature type="compositionally biased region" description="Polar residues" evidence="1">
    <location>
        <begin position="19"/>
        <end position="43"/>
    </location>
</feature>
<keyword evidence="3" id="KW-1185">Reference proteome</keyword>
<dbReference type="Proteomes" id="UP000196320">
    <property type="component" value="Unassembled WGS sequence"/>
</dbReference>
<gene>
    <name evidence="2" type="ORF">FM104_02940</name>
</gene>
<sequence length="223" mass="23193">MMVVAGVIAAGAMLAGCSGETTANPSSPGAEQVASPSASATEPSDSGDAGSDDLGVGVAVDEVRDGLWQVGDAGEVNFSADGGSLSLGDATPADGWEHRVADDKPDEIEVHFVRGDQRWKFEVELENGTMQISKQLTITNAKSGSYSVGSIATLEFRADGDAFTVENVQHNQGWPIEKTDEDSGSVEVSFRMPDGAGSAEFEAERDAGVVTVEISQKLRRALG</sequence>